<dbReference type="InterPro" id="IPR036188">
    <property type="entry name" value="FAD/NAD-bd_sf"/>
</dbReference>
<dbReference type="Proteomes" id="UP001447516">
    <property type="component" value="Unassembled WGS sequence"/>
</dbReference>
<organism evidence="6 7">
    <name type="scientific">Microbispora maris</name>
    <dbReference type="NCBI Taxonomy" id="3144104"/>
    <lineage>
        <taxon>Bacteria</taxon>
        <taxon>Bacillati</taxon>
        <taxon>Actinomycetota</taxon>
        <taxon>Actinomycetes</taxon>
        <taxon>Streptosporangiales</taxon>
        <taxon>Streptosporangiaceae</taxon>
        <taxon>Microbispora</taxon>
    </lineage>
</organism>
<protein>
    <submittedName>
        <fullName evidence="6">NAD(P)/FAD-dependent oxidoreductase</fullName>
    </submittedName>
</protein>
<dbReference type="Pfam" id="PF07992">
    <property type="entry name" value="Pyr_redox_2"/>
    <property type="match status" value="1"/>
</dbReference>
<reference evidence="6 7" key="1">
    <citation type="submission" date="2024-05" db="EMBL/GenBank/DDBJ databases">
        <title>Microbispora sp.ZYX-F-249.</title>
        <authorList>
            <person name="Xie H."/>
        </authorList>
    </citation>
    <scope>NUCLEOTIDE SEQUENCE [LARGE SCALE GENOMIC DNA]</scope>
    <source>
        <strain evidence="6 7">ZYX-F-249</strain>
    </source>
</reference>
<keyword evidence="2" id="KW-0285">Flavoprotein</keyword>
<evidence type="ECO:0000256" key="2">
    <source>
        <dbReference type="ARBA" id="ARBA00022630"/>
    </source>
</evidence>
<evidence type="ECO:0000259" key="5">
    <source>
        <dbReference type="Pfam" id="PF07992"/>
    </source>
</evidence>
<evidence type="ECO:0000256" key="4">
    <source>
        <dbReference type="ARBA" id="ARBA00023002"/>
    </source>
</evidence>
<evidence type="ECO:0000256" key="3">
    <source>
        <dbReference type="ARBA" id="ARBA00022827"/>
    </source>
</evidence>
<evidence type="ECO:0000313" key="6">
    <source>
        <dbReference type="EMBL" id="MEN3533876.1"/>
    </source>
</evidence>
<comment type="cofactor">
    <cofactor evidence="1">
        <name>FAD</name>
        <dbReference type="ChEBI" id="CHEBI:57692"/>
    </cofactor>
</comment>
<dbReference type="Gene3D" id="3.30.390.30">
    <property type="match status" value="1"/>
</dbReference>
<dbReference type="SUPFAM" id="SSF55424">
    <property type="entry name" value="FAD/NAD-linked reductases, dimerisation (C-terminal) domain"/>
    <property type="match status" value="1"/>
</dbReference>
<evidence type="ECO:0000313" key="7">
    <source>
        <dbReference type="Proteomes" id="UP001447516"/>
    </source>
</evidence>
<comment type="caution">
    <text evidence="6">The sequence shown here is derived from an EMBL/GenBank/DDBJ whole genome shotgun (WGS) entry which is preliminary data.</text>
</comment>
<dbReference type="InterPro" id="IPR050446">
    <property type="entry name" value="FAD-oxidoreductase/Apoptosis"/>
</dbReference>
<name>A0ABV0AI43_9ACTN</name>
<dbReference type="PANTHER" id="PTHR43557">
    <property type="entry name" value="APOPTOSIS-INDUCING FACTOR 1"/>
    <property type="match status" value="1"/>
</dbReference>
<dbReference type="InterPro" id="IPR016156">
    <property type="entry name" value="FAD/NAD-linked_Rdtase_dimer_sf"/>
</dbReference>
<keyword evidence="7" id="KW-1185">Reference proteome</keyword>
<dbReference type="SUPFAM" id="SSF51905">
    <property type="entry name" value="FAD/NAD(P)-binding domain"/>
    <property type="match status" value="1"/>
</dbReference>
<dbReference type="RefSeq" id="WP_346223750.1">
    <property type="nucleotide sequence ID" value="NZ_JBDJAW010000001.1"/>
</dbReference>
<accession>A0ABV0AI43</accession>
<keyword evidence="4" id="KW-0560">Oxidoreductase</keyword>
<dbReference type="PRINTS" id="PR00368">
    <property type="entry name" value="FADPNR"/>
</dbReference>
<evidence type="ECO:0000256" key="1">
    <source>
        <dbReference type="ARBA" id="ARBA00001974"/>
    </source>
</evidence>
<dbReference type="PANTHER" id="PTHR43557:SF2">
    <property type="entry name" value="RIESKE DOMAIN-CONTAINING PROTEIN-RELATED"/>
    <property type="match status" value="1"/>
</dbReference>
<keyword evidence="3" id="KW-0274">FAD</keyword>
<gene>
    <name evidence="6" type="ORF">AAH991_02080</name>
</gene>
<dbReference type="PRINTS" id="PR00411">
    <property type="entry name" value="PNDRDTASEI"/>
</dbReference>
<dbReference type="Gene3D" id="3.50.50.60">
    <property type="entry name" value="FAD/NAD(P)-binding domain"/>
    <property type="match status" value="2"/>
</dbReference>
<feature type="domain" description="FAD/NAD(P)-binding" evidence="5">
    <location>
        <begin position="67"/>
        <end position="357"/>
    </location>
</feature>
<proteinExistence type="predicted"/>
<dbReference type="InterPro" id="IPR023753">
    <property type="entry name" value="FAD/NAD-binding_dom"/>
</dbReference>
<dbReference type="EMBL" id="JBDJAW010000001">
    <property type="protein sequence ID" value="MEN3533876.1"/>
    <property type="molecule type" value="Genomic_DNA"/>
</dbReference>
<sequence length="443" mass="47447">MRVNGRARGDGNQLLVHTEQVYANCPKYIQTRTYVDHSPTTSRTTLVTGQLTAEQQRWIAAADTFFIAIAGAGLAGLTAARELRRFGYDGVISMVGAERHRPYRRPPLSKEYLVDRGADVGLTGTDELGATWLLGHAATGLDLAGRRLHRGALPPVAFDGLVIATGARARTLPGIGGLRGVVTLRGLDDARALRAALGTRPRVVIAGAGFLGSELAATLRGLDLRVTLVESDQVPLRRPLGERLGAVIADLHRAHGVDLRLGRRVVTATGSGQVEHVHLDDGTVLPCDLLVVALGAEPEIDWLRGGGLRLDRGVVVDHLGLAAPQVVAAGDVARRPSVLLGGELIRVEHYSNAVQQGAHAARSLLGIAAPFDPVPSFWCHLYGHRLQSVGFTGAGYQLRLINLEPDGRFLAEYHRDGRVVGAVTAGFVRHLTSYHHLLTNEYA</sequence>